<evidence type="ECO:0000313" key="3">
    <source>
        <dbReference type="Proteomes" id="UP000001940"/>
    </source>
</evidence>
<dbReference type="InterPro" id="IPR001810">
    <property type="entry name" value="F-box_dom"/>
</dbReference>
<accession>H2KZR8</accession>
<dbReference type="PhylomeDB" id="H2KZR8"/>
<dbReference type="AGR" id="WB:WBGene00017461"/>
<evidence type="ECO:0000259" key="1">
    <source>
        <dbReference type="PROSITE" id="PS50181"/>
    </source>
</evidence>
<name>H2KZR8_CAEEL</name>
<dbReference type="AlphaFoldDB" id="H2KZR8"/>
<dbReference type="EMBL" id="BX284602">
    <property type="protein sequence ID" value="CCD69490.1"/>
    <property type="molecule type" value="Genomic_DNA"/>
</dbReference>
<dbReference type="KEGG" id="cel:CELE_F14D2.13"/>
<dbReference type="Pfam" id="PF00646">
    <property type="entry name" value="F-box"/>
    <property type="match status" value="1"/>
</dbReference>
<feature type="domain" description="F-box" evidence="1">
    <location>
        <begin position="52"/>
        <end position="99"/>
    </location>
</feature>
<dbReference type="ExpressionAtlas" id="H2KZR8">
    <property type="expression patterns" value="baseline"/>
</dbReference>
<dbReference type="Pfam" id="PF01827">
    <property type="entry name" value="FTH"/>
    <property type="match status" value="1"/>
</dbReference>
<keyword evidence="3" id="KW-1185">Reference proteome</keyword>
<protein>
    <submittedName>
        <fullName evidence="2">F-box domain-containing protein</fullName>
    </submittedName>
</protein>
<dbReference type="Bgee" id="WBGene00017461">
    <property type="expression patterns" value="Expressed in adult organism and 2 other cell types or tissues"/>
</dbReference>
<dbReference type="InParanoid" id="H2KZR8"/>
<dbReference type="FunCoup" id="H2KZR8">
    <property type="interactions" value="270"/>
</dbReference>
<organism evidence="2 3">
    <name type="scientific">Caenorhabditis elegans</name>
    <dbReference type="NCBI Taxonomy" id="6239"/>
    <lineage>
        <taxon>Eukaryota</taxon>
        <taxon>Metazoa</taxon>
        <taxon>Ecdysozoa</taxon>
        <taxon>Nematoda</taxon>
        <taxon>Chromadorea</taxon>
        <taxon>Rhabditida</taxon>
        <taxon>Rhabditina</taxon>
        <taxon>Rhabditomorpha</taxon>
        <taxon>Rhabditoidea</taxon>
        <taxon>Rhabditidae</taxon>
        <taxon>Peloderinae</taxon>
        <taxon>Caenorhabditis</taxon>
    </lineage>
</organism>
<dbReference type="OrthoDB" id="5911064at2759"/>
<dbReference type="GeneID" id="259426"/>
<dbReference type="PaxDb" id="6239-F14D2.13b"/>
<reference evidence="2 3" key="1">
    <citation type="journal article" date="1998" name="Science">
        <title>Genome sequence of the nematode C. elegans: a platform for investigating biology.</title>
        <authorList>
            <consortium name="The C. elegans sequencing consortium"/>
            <person name="Sulson J.E."/>
            <person name="Waterston R."/>
        </authorList>
    </citation>
    <scope>NUCLEOTIDE SEQUENCE [LARGE SCALE GENOMIC DNA]</scope>
    <source>
        <strain evidence="2 3">Bristol N2</strain>
    </source>
</reference>
<dbReference type="SUPFAM" id="SSF81383">
    <property type="entry name" value="F-box domain"/>
    <property type="match status" value="1"/>
</dbReference>
<dbReference type="InterPro" id="IPR040161">
    <property type="entry name" value="FB224"/>
</dbReference>
<dbReference type="OMA" id="IDISWYL"/>
<dbReference type="InterPro" id="IPR002900">
    <property type="entry name" value="DUF38/FTH_CAE_spp"/>
</dbReference>
<evidence type="ECO:0000313" key="4">
    <source>
        <dbReference type="WormBase" id="F14D2.13b"/>
    </source>
</evidence>
<dbReference type="PANTHER" id="PTHR23015">
    <property type="entry name" value="UNCHARACTERIZED C.ELEGANS PROTEIN"/>
    <property type="match status" value="1"/>
</dbReference>
<sequence length="309" mass="35246">MADKLANVLDSIKISSAPTLIPDNLDPINSSDDSSLSDLSMETAPETFFSEPPTLSDMSMEVLGKIVENLDPFNRLSVRKVCRKLRDAIDSTDPGFKTVEVRVTDDMCLLWANSQSSFYSMTVSGGIIKGTKRSEKSEFTSLNGLLDELAVVLKNPRLQLDKLVIYATMEQGNIVKWFEASNPIHTKMLKLSGFELSDFIFLLSRFKPGVLEEIDISWYLHLANTPFTRNYRLTDLFEMEQWKQIIMNIPHFKSGVIWAHQSIQPEVARVFVPVYDFGYLRTSDIKEFHGDEFLLTICKEFFKVEKKNC</sequence>
<evidence type="ECO:0000313" key="2">
    <source>
        <dbReference type="EMBL" id="CCD69490.1"/>
    </source>
</evidence>
<proteinExistence type="predicted"/>
<gene>
    <name evidence="2 4" type="primary">bath-28</name>
    <name evidence="2" type="ORF">CELE_F14D2.13</name>
    <name evidence="4" type="ORF">F14D2.13</name>
</gene>
<dbReference type="CTD" id="259426"/>
<dbReference type="PROSITE" id="PS50181">
    <property type="entry name" value="FBOX"/>
    <property type="match status" value="1"/>
</dbReference>
<dbReference type="SMART" id="SM00256">
    <property type="entry name" value="FBOX"/>
    <property type="match status" value="1"/>
</dbReference>
<dbReference type="WormBase" id="F14D2.13b">
    <property type="protein sequence ID" value="CE41891"/>
    <property type="gene ID" value="WBGene00017461"/>
    <property type="gene designation" value="bath-28"/>
</dbReference>
<dbReference type="CDD" id="cd22150">
    <property type="entry name" value="F-box_CeFBXA-like"/>
    <property type="match status" value="1"/>
</dbReference>
<dbReference type="RefSeq" id="NP_001122605.1">
    <property type="nucleotide sequence ID" value="NM_001129133.5"/>
</dbReference>
<dbReference type="Proteomes" id="UP000001940">
    <property type="component" value="Chromosome II"/>
</dbReference>
<dbReference type="InterPro" id="IPR036047">
    <property type="entry name" value="F-box-like_dom_sf"/>
</dbReference>
<dbReference type="PANTHER" id="PTHR23015:SF4">
    <property type="entry name" value="DUF38 DOMAIN-CONTAINING PROTEIN-RELATED"/>
    <property type="match status" value="1"/>
</dbReference>